<sequence length="155" mass="17905">MELTPTRGLTAPRHPIPPSPRVMKDRFSIFDRLHQLSSNLLWMSETDAPFEVFAWSDGEEMTPKNLLQKIDRALDTTVKMVDLDKFFKNAIAEQDWYDEEERQTAQRYRSLVETLKQSLSKIKVYQVGQTEIDVYIVGQLPSGNWVGLSTKVVET</sequence>
<accession>A0A8J7IXU8</accession>
<proteinExistence type="predicted"/>
<evidence type="ECO:0000313" key="2">
    <source>
        <dbReference type="Proteomes" id="UP000654482"/>
    </source>
</evidence>
<dbReference type="InterPro" id="IPR012489">
    <property type="entry name" value="NucleaseA_inhib-like"/>
</dbReference>
<dbReference type="RefSeq" id="WP_194032106.1">
    <property type="nucleotide sequence ID" value="NZ_JADEWZ010000074.1"/>
</dbReference>
<name>A0A8J7IXU8_9CYAN</name>
<dbReference type="SUPFAM" id="SSF82602">
    <property type="entry name" value="Nuclease A inhibitor (NuiA)"/>
    <property type="match status" value="1"/>
</dbReference>
<dbReference type="EMBL" id="JADEWZ010000074">
    <property type="protein sequence ID" value="MBE9119012.1"/>
    <property type="molecule type" value="Genomic_DNA"/>
</dbReference>
<organism evidence="1 2">
    <name type="scientific">Lusitaniella coriacea LEGE 07157</name>
    <dbReference type="NCBI Taxonomy" id="945747"/>
    <lineage>
        <taxon>Bacteria</taxon>
        <taxon>Bacillati</taxon>
        <taxon>Cyanobacteriota</taxon>
        <taxon>Cyanophyceae</taxon>
        <taxon>Spirulinales</taxon>
        <taxon>Lusitaniellaceae</taxon>
        <taxon>Lusitaniella</taxon>
    </lineage>
</organism>
<dbReference type="AlphaFoldDB" id="A0A8J7IXU8"/>
<dbReference type="Pfam" id="PF07924">
    <property type="entry name" value="NuiA"/>
    <property type="match status" value="1"/>
</dbReference>
<reference evidence="1" key="1">
    <citation type="submission" date="2020-10" db="EMBL/GenBank/DDBJ databases">
        <authorList>
            <person name="Castelo-Branco R."/>
            <person name="Eusebio N."/>
            <person name="Adriana R."/>
            <person name="Vieira A."/>
            <person name="Brugerolle De Fraissinette N."/>
            <person name="Rezende De Castro R."/>
            <person name="Schneider M.P."/>
            <person name="Vasconcelos V."/>
            <person name="Leao P.N."/>
        </authorList>
    </citation>
    <scope>NUCLEOTIDE SEQUENCE</scope>
    <source>
        <strain evidence="1">LEGE 07157</strain>
    </source>
</reference>
<keyword evidence="2" id="KW-1185">Reference proteome</keyword>
<dbReference type="Proteomes" id="UP000654482">
    <property type="component" value="Unassembled WGS sequence"/>
</dbReference>
<comment type="caution">
    <text evidence="1">The sequence shown here is derived from an EMBL/GenBank/DDBJ whole genome shotgun (WGS) entry which is preliminary data.</text>
</comment>
<protein>
    <submittedName>
        <fullName evidence="1">Nuclease A inhibitor family protein</fullName>
    </submittedName>
</protein>
<dbReference type="InterPro" id="IPR036587">
    <property type="entry name" value="NucleaseA_inhib-like_sf"/>
</dbReference>
<gene>
    <name evidence="1" type="ORF">IQ249_24285</name>
</gene>
<dbReference type="Gene3D" id="3.40.1460.10">
    <property type="entry name" value="Nuclease A inhibitor-like"/>
    <property type="match status" value="1"/>
</dbReference>
<evidence type="ECO:0000313" key="1">
    <source>
        <dbReference type="EMBL" id="MBE9119012.1"/>
    </source>
</evidence>